<proteinExistence type="predicted"/>
<dbReference type="SUPFAM" id="SSF54909">
    <property type="entry name" value="Dimeric alpha+beta barrel"/>
    <property type="match status" value="1"/>
</dbReference>
<sequence length="108" mass="11558">MRFVLFVIDSGSNTATPGEGAAIDAFNERLTAGNHLILAAGIAEPNRATLIDNRNDLGAITPGTLFSGPEHYSGFWIINADSPEQAQAFAVDGSRACNRRVELRPFLV</sequence>
<evidence type="ECO:0000313" key="1">
    <source>
        <dbReference type="EMBL" id="CAB4923842.1"/>
    </source>
</evidence>
<name>A0A6J7HZF0_9ZZZZ</name>
<dbReference type="EMBL" id="CAFBMS010000071">
    <property type="protein sequence ID" value="CAB4923842.1"/>
    <property type="molecule type" value="Genomic_DNA"/>
</dbReference>
<gene>
    <name evidence="1" type="ORF">UFOPK3614_01012</name>
</gene>
<organism evidence="1">
    <name type="scientific">freshwater metagenome</name>
    <dbReference type="NCBI Taxonomy" id="449393"/>
    <lineage>
        <taxon>unclassified sequences</taxon>
        <taxon>metagenomes</taxon>
        <taxon>ecological metagenomes</taxon>
    </lineage>
</organism>
<reference evidence="1" key="1">
    <citation type="submission" date="2020-05" db="EMBL/GenBank/DDBJ databases">
        <authorList>
            <person name="Chiriac C."/>
            <person name="Salcher M."/>
            <person name="Ghai R."/>
            <person name="Kavagutti S V."/>
        </authorList>
    </citation>
    <scope>NUCLEOTIDE SEQUENCE</scope>
</reference>
<dbReference type="Gene3D" id="3.30.70.1060">
    <property type="entry name" value="Dimeric alpha+beta barrel"/>
    <property type="match status" value="1"/>
</dbReference>
<dbReference type="InterPro" id="IPR011008">
    <property type="entry name" value="Dimeric_a/b-barrel"/>
</dbReference>
<protein>
    <submittedName>
        <fullName evidence="1">Unannotated protein</fullName>
    </submittedName>
</protein>
<accession>A0A6J7HZF0</accession>
<dbReference type="AlphaFoldDB" id="A0A6J7HZF0"/>